<reference evidence="1 2" key="1">
    <citation type="submission" date="2024-12" db="EMBL/GenBank/DDBJ databases">
        <title>Pseudomonas species isolated from Lotus nodules promote plant growth.</title>
        <authorList>
            <person name="Yu Y.-H."/>
            <person name="Kurtenbach J."/>
            <person name="Crosbie D."/>
            <person name="Brachmann A."/>
            <person name="Marin M."/>
        </authorList>
    </citation>
    <scope>NUCLEOTIDE SEQUENCE [LARGE SCALE GENOMIC DNA]</scope>
    <source>
        <strain evidence="1 2">PLb11B</strain>
    </source>
</reference>
<sequence length="148" mass="16088">MNYTLPLTALLVTVSLSGCTRSSTQSLTLPLKATQQNAGQIANTTLTDVDNESNFNFYISGVPTGTTMPLRIYTFVNRGNCQQPGPVAYEMNDRITTQRTAQTGWRFERVAPISVSDLLSGQYSVVVRTTPEDGSVDLFCGDIAQAAR</sequence>
<evidence type="ECO:0000313" key="1">
    <source>
        <dbReference type="EMBL" id="MFL8999127.1"/>
    </source>
</evidence>
<dbReference type="RefSeq" id="WP_407801324.1">
    <property type="nucleotide sequence ID" value="NZ_JBJNUX010000012.1"/>
</dbReference>
<organism evidence="1 2">
    <name type="scientific">Pseudomonas azerbaijanorientalis</name>
    <dbReference type="NCBI Taxonomy" id="2842350"/>
    <lineage>
        <taxon>Bacteria</taxon>
        <taxon>Pseudomonadati</taxon>
        <taxon>Pseudomonadota</taxon>
        <taxon>Gammaproteobacteria</taxon>
        <taxon>Pseudomonadales</taxon>
        <taxon>Pseudomonadaceae</taxon>
        <taxon>Pseudomonas</taxon>
    </lineage>
</organism>
<dbReference type="EMBL" id="JBJNUY010000004">
    <property type="protein sequence ID" value="MFL8999127.1"/>
    <property type="molecule type" value="Genomic_DNA"/>
</dbReference>
<accession>A0ABW8W1H4</accession>
<proteinExistence type="predicted"/>
<keyword evidence="2" id="KW-1185">Reference proteome</keyword>
<name>A0ABW8W1H4_9PSED</name>
<gene>
    <name evidence="1" type="ORF">ACJ8NA_10745</name>
</gene>
<dbReference type="Proteomes" id="UP001628646">
    <property type="component" value="Unassembled WGS sequence"/>
</dbReference>
<evidence type="ECO:0008006" key="3">
    <source>
        <dbReference type="Google" id="ProtNLM"/>
    </source>
</evidence>
<protein>
    <recommendedName>
        <fullName evidence="3">Lipoprotein</fullName>
    </recommendedName>
</protein>
<evidence type="ECO:0000313" key="2">
    <source>
        <dbReference type="Proteomes" id="UP001628646"/>
    </source>
</evidence>
<comment type="caution">
    <text evidence="1">The sequence shown here is derived from an EMBL/GenBank/DDBJ whole genome shotgun (WGS) entry which is preliminary data.</text>
</comment>